<dbReference type="Proteomes" id="UP000034687">
    <property type="component" value="Unassembled WGS sequence"/>
</dbReference>
<evidence type="ECO:0000313" key="9">
    <source>
        <dbReference type="Proteomes" id="UP000034687"/>
    </source>
</evidence>
<comment type="cofactor">
    <cofactor evidence="6">
        <name>Co(2+)</name>
        <dbReference type="ChEBI" id="CHEBI:48828"/>
    </cofactor>
    <cofactor evidence="6">
        <name>Zn(2+)</name>
        <dbReference type="ChEBI" id="CHEBI:29105"/>
    </cofactor>
    <cofactor evidence="6">
        <name>Mn(2+)</name>
        <dbReference type="ChEBI" id="CHEBI:29035"/>
    </cofactor>
    <cofactor evidence="6">
        <name>Fe(2+)</name>
        <dbReference type="ChEBI" id="CHEBI:29033"/>
    </cofactor>
    <text evidence="6">Binds 2 divalent metal cations per subunit. Has a high-affinity and a low affinity metal-binding site. The true nature of the physiological cofactor is under debate. The enzyme is active with cobalt, zinc, manganese or divalent iron ions.</text>
</comment>
<sequence length="250" mass="27050">MDKFRIKTPAEIKIMAEGGKKLAKIKNELAKEVKEGVSAEQIEAKANSLIKRSGGKASFKMVPGYQWATCVNMNEGLVHGIPKKDVVFKKGDVVSVDVGLYYKGFHTDTSLTVAIKPDARVKKFLEVGKSALKNAITKAKVGARIYDISRAIEDEVTKGGFSAIKVLVGHGVGKNLHEEPQIPCFTFGKYEESPKIIPGMVLAVEVMYAAGSPAVVTDEDGWTISMRDGKISGLFEETVAVTDYGPLVLT</sequence>
<dbReference type="InterPro" id="IPR000994">
    <property type="entry name" value="Pept_M24"/>
</dbReference>
<name>A0A0G0QGW0_9BACT</name>
<comment type="catalytic activity">
    <reaction evidence="6">
        <text>Release of N-terminal amino acids, preferentially methionine, from peptides and arylamides.</text>
        <dbReference type="EC" id="3.4.11.18"/>
    </reaction>
</comment>
<dbReference type="AlphaFoldDB" id="A0A0G0QGW0"/>
<evidence type="ECO:0000256" key="3">
    <source>
        <dbReference type="ARBA" id="ARBA00022670"/>
    </source>
</evidence>
<dbReference type="EC" id="3.4.11.18" evidence="6"/>
<gene>
    <name evidence="8" type="ORF">UT72_C0009G0032</name>
</gene>
<dbReference type="InterPro" id="IPR036005">
    <property type="entry name" value="Creatinase/aminopeptidase-like"/>
</dbReference>
<evidence type="ECO:0000256" key="6">
    <source>
        <dbReference type="RuleBase" id="RU003653"/>
    </source>
</evidence>
<dbReference type="GO" id="GO:0006508">
    <property type="term" value="P:proteolysis"/>
    <property type="evidence" value="ECO:0007669"/>
    <property type="project" value="UniProtKB-KW"/>
</dbReference>
<keyword evidence="3 6" id="KW-0645">Protease</keyword>
<dbReference type="InterPro" id="IPR002467">
    <property type="entry name" value="Pept_M24A_MAP1"/>
</dbReference>
<dbReference type="PRINTS" id="PR00599">
    <property type="entry name" value="MAPEPTIDASE"/>
</dbReference>
<dbReference type="SUPFAM" id="SSF55920">
    <property type="entry name" value="Creatinase/aminopeptidase"/>
    <property type="match status" value="1"/>
</dbReference>
<keyword evidence="2 6" id="KW-0031">Aminopeptidase</keyword>
<comment type="similarity">
    <text evidence="6">Belongs to the peptidase M24A family.</text>
</comment>
<organism evidence="8 9">
    <name type="scientific">Candidatus Woesebacteria bacterium GW2011_GWB1_40_101</name>
    <dbReference type="NCBI Taxonomy" id="1618575"/>
    <lineage>
        <taxon>Bacteria</taxon>
        <taxon>Candidatus Woeseibacteriota</taxon>
    </lineage>
</organism>
<dbReference type="NCBIfam" id="TIGR00500">
    <property type="entry name" value="met_pdase_I"/>
    <property type="match status" value="1"/>
</dbReference>
<evidence type="ECO:0000256" key="2">
    <source>
        <dbReference type="ARBA" id="ARBA00022438"/>
    </source>
</evidence>
<evidence type="ECO:0000256" key="5">
    <source>
        <dbReference type="ARBA" id="ARBA00022801"/>
    </source>
</evidence>
<evidence type="ECO:0000259" key="7">
    <source>
        <dbReference type="Pfam" id="PF00557"/>
    </source>
</evidence>
<keyword evidence="4 6" id="KW-0479">Metal-binding</keyword>
<proteinExistence type="inferred from homology"/>
<dbReference type="Pfam" id="PF00557">
    <property type="entry name" value="Peptidase_M24"/>
    <property type="match status" value="1"/>
</dbReference>
<dbReference type="GO" id="GO:0004239">
    <property type="term" value="F:initiator methionyl aminopeptidase activity"/>
    <property type="evidence" value="ECO:0007669"/>
    <property type="project" value="UniProtKB-EC"/>
</dbReference>
<dbReference type="GO" id="GO:0005829">
    <property type="term" value="C:cytosol"/>
    <property type="evidence" value="ECO:0007669"/>
    <property type="project" value="TreeGrafter"/>
</dbReference>
<dbReference type="InterPro" id="IPR001714">
    <property type="entry name" value="Pept_M24_MAP"/>
</dbReference>
<accession>A0A0G0QGW0</accession>
<dbReference type="PATRIC" id="fig|1618575.3.peg.166"/>
<reference evidence="8 9" key="1">
    <citation type="journal article" date="2015" name="Nature">
        <title>rRNA introns, odd ribosomes, and small enigmatic genomes across a large radiation of phyla.</title>
        <authorList>
            <person name="Brown C.T."/>
            <person name="Hug L.A."/>
            <person name="Thomas B.C."/>
            <person name="Sharon I."/>
            <person name="Castelle C.J."/>
            <person name="Singh A."/>
            <person name="Wilkins M.J."/>
            <person name="Williams K.H."/>
            <person name="Banfield J.F."/>
        </authorList>
    </citation>
    <scope>NUCLEOTIDE SEQUENCE [LARGE SCALE GENOMIC DNA]</scope>
</reference>
<dbReference type="PANTHER" id="PTHR43330">
    <property type="entry name" value="METHIONINE AMINOPEPTIDASE"/>
    <property type="match status" value="1"/>
</dbReference>
<comment type="caution">
    <text evidence="8">The sequence shown here is derived from an EMBL/GenBank/DDBJ whole genome shotgun (WGS) entry which is preliminary data.</text>
</comment>
<evidence type="ECO:0000313" key="8">
    <source>
        <dbReference type="EMBL" id="KKR39398.1"/>
    </source>
</evidence>
<dbReference type="Gene3D" id="3.90.230.10">
    <property type="entry name" value="Creatinase/methionine aminopeptidase superfamily"/>
    <property type="match status" value="1"/>
</dbReference>
<comment type="function">
    <text evidence="1">Removes the N-terminal methionine from nascent proteins. The N-terminal methionine is often cleaved when the second residue in the primary sequence is small and uncharged (Met-Ala-, Cys, Gly, Pro, Ser, Thr, or Val). Requires deformylation of the N(alpha)-formylated initiator methionine before it can be hydrolyzed.</text>
</comment>
<dbReference type="GO" id="GO:0070006">
    <property type="term" value="F:metalloaminopeptidase activity"/>
    <property type="evidence" value="ECO:0007669"/>
    <property type="project" value="InterPro"/>
</dbReference>
<dbReference type="PANTHER" id="PTHR43330:SF27">
    <property type="entry name" value="METHIONINE AMINOPEPTIDASE"/>
    <property type="match status" value="1"/>
</dbReference>
<dbReference type="GO" id="GO:0046872">
    <property type="term" value="F:metal ion binding"/>
    <property type="evidence" value="ECO:0007669"/>
    <property type="project" value="UniProtKB-KW"/>
</dbReference>
<feature type="domain" description="Peptidase M24" evidence="7">
    <location>
        <begin position="15"/>
        <end position="243"/>
    </location>
</feature>
<evidence type="ECO:0000256" key="4">
    <source>
        <dbReference type="ARBA" id="ARBA00022723"/>
    </source>
</evidence>
<protein>
    <recommendedName>
        <fullName evidence="6">Methionine aminopeptidase</fullName>
        <ecNumber evidence="6">3.4.11.18</ecNumber>
    </recommendedName>
</protein>
<keyword evidence="5" id="KW-0378">Hydrolase</keyword>
<evidence type="ECO:0000256" key="1">
    <source>
        <dbReference type="ARBA" id="ARBA00002521"/>
    </source>
</evidence>
<dbReference type="EMBL" id="LBXW01000009">
    <property type="protein sequence ID" value="KKR39398.1"/>
    <property type="molecule type" value="Genomic_DNA"/>
</dbReference>